<evidence type="ECO:0000313" key="2">
    <source>
        <dbReference type="Proteomes" id="UP000824782"/>
    </source>
</evidence>
<name>A0AAV6ZWS4_ENGPU</name>
<organism evidence="1 2">
    <name type="scientific">Engystomops pustulosus</name>
    <name type="common">Tungara frog</name>
    <name type="synonym">Physalaemus pustulosus</name>
    <dbReference type="NCBI Taxonomy" id="76066"/>
    <lineage>
        <taxon>Eukaryota</taxon>
        <taxon>Metazoa</taxon>
        <taxon>Chordata</taxon>
        <taxon>Craniata</taxon>
        <taxon>Vertebrata</taxon>
        <taxon>Euteleostomi</taxon>
        <taxon>Amphibia</taxon>
        <taxon>Batrachia</taxon>
        <taxon>Anura</taxon>
        <taxon>Neobatrachia</taxon>
        <taxon>Hyloidea</taxon>
        <taxon>Leptodactylidae</taxon>
        <taxon>Leiuperinae</taxon>
        <taxon>Engystomops</taxon>
    </lineage>
</organism>
<sequence length="88" mass="10433">MRVTQHKPLREIYTCLYRPELYIIHMTQTRQPYSMLTDLVGWKMLRIASDFSDYSRQDQSATIRPQINVNTCFFKLTAPRSCFRVAPS</sequence>
<accession>A0AAV6ZWS4</accession>
<gene>
    <name evidence="1" type="ORF">GDO81_003455</name>
</gene>
<dbReference type="EMBL" id="WNYA01000010">
    <property type="protein sequence ID" value="KAG8553541.1"/>
    <property type="molecule type" value="Genomic_DNA"/>
</dbReference>
<dbReference type="AlphaFoldDB" id="A0AAV6ZWS4"/>
<evidence type="ECO:0000313" key="1">
    <source>
        <dbReference type="EMBL" id="KAG8553541.1"/>
    </source>
</evidence>
<keyword evidence="2" id="KW-1185">Reference proteome</keyword>
<comment type="caution">
    <text evidence="1">The sequence shown here is derived from an EMBL/GenBank/DDBJ whole genome shotgun (WGS) entry which is preliminary data.</text>
</comment>
<reference evidence="1" key="1">
    <citation type="thesis" date="2020" institute="ProQuest LLC" country="789 East Eisenhower Parkway, Ann Arbor, MI, USA">
        <title>Comparative Genomics and Chromosome Evolution.</title>
        <authorList>
            <person name="Mudd A.B."/>
        </authorList>
    </citation>
    <scope>NUCLEOTIDE SEQUENCE</scope>
    <source>
        <strain evidence="1">237g6f4</strain>
        <tissue evidence="1">Blood</tissue>
    </source>
</reference>
<dbReference type="Proteomes" id="UP000824782">
    <property type="component" value="Unassembled WGS sequence"/>
</dbReference>
<protein>
    <submittedName>
        <fullName evidence="1">Uncharacterized protein</fullName>
    </submittedName>
</protein>
<proteinExistence type="predicted"/>